<reference evidence="2" key="1">
    <citation type="submission" date="2021-03" db="EMBL/GenBank/DDBJ databases">
        <title>Draft genome sequence of rust myrtle Austropuccinia psidii MF-1, a brazilian biotype.</title>
        <authorList>
            <person name="Quecine M.C."/>
            <person name="Pachon D.M.R."/>
            <person name="Bonatelli M.L."/>
            <person name="Correr F.H."/>
            <person name="Franceschini L.M."/>
            <person name="Leite T.F."/>
            <person name="Margarido G.R.A."/>
            <person name="Almeida C.A."/>
            <person name="Ferrarezi J.A."/>
            <person name="Labate C.A."/>
        </authorList>
    </citation>
    <scope>NUCLEOTIDE SEQUENCE</scope>
    <source>
        <strain evidence="2">MF-1</strain>
    </source>
</reference>
<evidence type="ECO:0000256" key="1">
    <source>
        <dbReference type="SAM" id="MobiDB-lite"/>
    </source>
</evidence>
<organism evidence="2 3">
    <name type="scientific">Austropuccinia psidii MF-1</name>
    <dbReference type="NCBI Taxonomy" id="1389203"/>
    <lineage>
        <taxon>Eukaryota</taxon>
        <taxon>Fungi</taxon>
        <taxon>Dikarya</taxon>
        <taxon>Basidiomycota</taxon>
        <taxon>Pucciniomycotina</taxon>
        <taxon>Pucciniomycetes</taxon>
        <taxon>Pucciniales</taxon>
        <taxon>Sphaerophragmiaceae</taxon>
        <taxon>Austropuccinia</taxon>
    </lineage>
</organism>
<protein>
    <submittedName>
        <fullName evidence="2">Uncharacterized protein</fullName>
    </submittedName>
</protein>
<keyword evidence="3" id="KW-1185">Reference proteome</keyword>
<evidence type="ECO:0000313" key="3">
    <source>
        <dbReference type="Proteomes" id="UP000765509"/>
    </source>
</evidence>
<dbReference type="EMBL" id="AVOT02007430">
    <property type="protein sequence ID" value="MBW0483906.1"/>
    <property type="molecule type" value="Genomic_DNA"/>
</dbReference>
<gene>
    <name evidence="2" type="ORF">O181_023621</name>
</gene>
<feature type="region of interest" description="Disordered" evidence="1">
    <location>
        <begin position="1"/>
        <end position="40"/>
    </location>
</feature>
<dbReference type="Proteomes" id="UP000765509">
    <property type="component" value="Unassembled WGS sequence"/>
</dbReference>
<comment type="caution">
    <text evidence="2">The sequence shown here is derived from an EMBL/GenBank/DDBJ whole genome shotgun (WGS) entry which is preliminary data.</text>
</comment>
<feature type="compositionally biased region" description="Basic and acidic residues" evidence="1">
    <location>
        <begin position="9"/>
        <end position="21"/>
    </location>
</feature>
<name>A0A9Q3CJR5_9BASI</name>
<accession>A0A9Q3CJR5</accession>
<feature type="compositionally biased region" description="Acidic residues" evidence="1">
    <location>
        <begin position="254"/>
        <end position="269"/>
    </location>
</feature>
<dbReference type="AlphaFoldDB" id="A0A9Q3CJR5"/>
<proteinExistence type="predicted"/>
<evidence type="ECO:0000313" key="2">
    <source>
        <dbReference type="EMBL" id="MBW0483906.1"/>
    </source>
</evidence>
<sequence>MKPQPQAHALDDSDHQEDIKPDALLGNEARSPSKYQDVNDMSYSEKEALKNLTEASSWPKSCGTGKLNTALKGHASMWYTEMKEIHGRRNWPWWKSQIIQKQSNGTWIWQKTMSFANDKCSVDKDPYYWCLRHSRRRKDIDPQINIQIRNHKLLTHTPGELDHAVKCRCKQIFTLDEISNTLHEVKKRTNIGKYSQFRRSSFEEKQPFMVDFKDKTKEKMAEVTKKKNTCHNCRSTDHYANNYPKAKKVYAIEQDPEEESPTEDSESESMGDGIRKKSDDDQEPREEFLVEYQQETQIKIQDIHLEAGMPQDTANKNLCKHTQDAQKFLVTPAKGMAYINRTATNVCIDNTQHPLIIYSGAHYSIVTTNYLDCRFPNWGKQLFPAKAKSFKSASWKMKSIGTIIKGKIIPHRKRNIRINPEFVVLEDAHIQGFLLGTDYQRMYGIDIYNSKDMHITIGTNKEKKFSLDIYQISTHDILEEPMDEFREGQFSTTLPSKQKLSLLKMLRKNRPQFSIG</sequence>
<feature type="region of interest" description="Disordered" evidence="1">
    <location>
        <begin position="253"/>
        <end position="284"/>
    </location>
</feature>